<proteinExistence type="predicted"/>
<reference evidence="1" key="1">
    <citation type="submission" date="2023-04" db="EMBL/GenBank/DDBJ databases">
        <authorList>
            <consortium name="ELIXIR-Norway"/>
        </authorList>
    </citation>
    <scope>NUCLEOTIDE SEQUENCE [LARGE SCALE GENOMIC DNA]</scope>
</reference>
<protein>
    <submittedName>
        <fullName evidence="1">Uncharacterized protein</fullName>
    </submittedName>
</protein>
<gene>
    <name evidence="1" type="ORF">MRATA1EN1_LOCUS30792</name>
</gene>
<accession>A0ABN8XNJ3</accession>
<organism evidence="1 2">
    <name type="scientific">Rangifer tarandus platyrhynchus</name>
    <name type="common">Svalbard reindeer</name>
    <dbReference type="NCBI Taxonomy" id="3082113"/>
    <lineage>
        <taxon>Eukaryota</taxon>
        <taxon>Metazoa</taxon>
        <taxon>Chordata</taxon>
        <taxon>Craniata</taxon>
        <taxon>Vertebrata</taxon>
        <taxon>Euteleostomi</taxon>
        <taxon>Mammalia</taxon>
        <taxon>Eutheria</taxon>
        <taxon>Laurasiatheria</taxon>
        <taxon>Artiodactyla</taxon>
        <taxon>Ruminantia</taxon>
        <taxon>Pecora</taxon>
        <taxon>Cervidae</taxon>
        <taxon>Odocoileinae</taxon>
        <taxon>Rangifer</taxon>
    </lineage>
</organism>
<dbReference type="Proteomes" id="UP001176941">
    <property type="component" value="Unassembled WGS sequence"/>
</dbReference>
<sequence>MAPSRIMGYTLVEGDSFEHFDGSEHTAPPKMAHFEGLGSGSRSRADLKAASCERVWCAPTHRWLHTCRFTRRNTRRSIHNACKCQPAVLVCSDQELQTKQPVYASSAAEALRGGMTRNIHQFRGSGPEHGQQAKLQHAYARLSLCRARANGRTERKAPHQFQSRWEFLTWLEEARPATVSDGLWQPTAAAIGASGHAARAVLSAAVHVKSTRLGSPALPYTYKHLHTHAYQRRTVEFHVHSRPRPQLCRLPTRHLHAYAPVYAKAVPILGISMDASTDAPLGQRGWAAGQRLTARHPEAASVWGRQGLVDAKAALLVVAPTSSPQMSLLLLLGTRMLLQAHFFFGRSRLAACVQQKGVGADRSALSLGVPSYSRESCFLRLAASVI</sequence>
<evidence type="ECO:0000313" key="1">
    <source>
        <dbReference type="EMBL" id="CAI9149174.1"/>
    </source>
</evidence>
<comment type="caution">
    <text evidence="1">The sequence shown here is derived from an EMBL/GenBank/DDBJ whole genome shotgun (WGS) entry which is preliminary data.</text>
</comment>
<keyword evidence="2" id="KW-1185">Reference proteome</keyword>
<dbReference type="EMBL" id="CATKSN020000164">
    <property type="protein sequence ID" value="CAI9149174.1"/>
    <property type="molecule type" value="Genomic_DNA"/>
</dbReference>
<name>A0ABN8XNJ3_RANTA</name>
<evidence type="ECO:0000313" key="2">
    <source>
        <dbReference type="Proteomes" id="UP001176941"/>
    </source>
</evidence>